<evidence type="ECO:0000259" key="1">
    <source>
        <dbReference type="PROSITE" id="PS51746"/>
    </source>
</evidence>
<protein>
    <submittedName>
        <fullName evidence="2">Protein phosphatase 2C family protein</fullName>
    </submittedName>
</protein>
<dbReference type="InterPro" id="IPR015655">
    <property type="entry name" value="PP2C"/>
</dbReference>
<accession>A0A934KG15</accession>
<dbReference type="SUPFAM" id="SSF81606">
    <property type="entry name" value="PP2C-like"/>
    <property type="match status" value="1"/>
</dbReference>
<evidence type="ECO:0000313" key="3">
    <source>
        <dbReference type="Proteomes" id="UP000620075"/>
    </source>
</evidence>
<dbReference type="InterPro" id="IPR036457">
    <property type="entry name" value="PPM-type-like_dom_sf"/>
</dbReference>
<dbReference type="SMART" id="SM00331">
    <property type="entry name" value="PP2C_SIG"/>
    <property type="match status" value="1"/>
</dbReference>
<dbReference type="SMART" id="SM00332">
    <property type="entry name" value="PP2Cc"/>
    <property type="match status" value="1"/>
</dbReference>
<dbReference type="InterPro" id="IPR001932">
    <property type="entry name" value="PPM-type_phosphatase-like_dom"/>
</dbReference>
<dbReference type="CDD" id="cd00143">
    <property type="entry name" value="PP2Cc"/>
    <property type="match status" value="1"/>
</dbReference>
<dbReference type="EMBL" id="JAEKNQ010000023">
    <property type="protein sequence ID" value="MBJ7602776.1"/>
    <property type="molecule type" value="Genomic_DNA"/>
</dbReference>
<dbReference type="AlphaFoldDB" id="A0A934KG15"/>
<gene>
    <name evidence="2" type="ORF">JF888_06235</name>
</gene>
<reference evidence="2 3" key="1">
    <citation type="submission" date="2020-10" db="EMBL/GenBank/DDBJ databases">
        <title>Ca. Dormibacterota MAGs.</title>
        <authorList>
            <person name="Montgomery K."/>
        </authorList>
    </citation>
    <scope>NUCLEOTIDE SEQUENCE [LARGE SCALE GENOMIC DNA]</scope>
    <source>
        <strain evidence="2">SC8811_S16_3</strain>
    </source>
</reference>
<organism evidence="2 3">
    <name type="scientific">Candidatus Dormiibacter inghamiae</name>
    <dbReference type="NCBI Taxonomy" id="3127013"/>
    <lineage>
        <taxon>Bacteria</taxon>
        <taxon>Bacillati</taxon>
        <taxon>Candidatus Dormiibacterota</taxon>
        <taxon>Candidatus Dormibacteria</taxon>
        <taxon>Candidatus Dormibacterales</taxon>
        <taxon>Candidatus Dormibacteraceae</taxon>
        <taxon>Candidatus Dormiibacter</taxon>
    </lineage>
</organism>
<dbReference type="RefSeq" id="WP_338177680.1">
    <property type="nucleotide sequence ID" value="NZ_JAEKNQ010000023.1"/>
</dbReference>
<sequence>MGTERGIETGRVGSLTMEAETMDQGTGKESGPILGSTAGRLTMAAAEAQGARGSMEDRHQVRLTSDGAWGAIFDGHGGGRAAELAAAQVAHLLPDLSPGDALRRLAELTAQETSGACAVAFRLRRDGLEVANLGDCELALVGPEGVEMLTKVHRLTDPEERRRVQATGAAIEGPYVVDPRTGDGVMPTRVLGDQPYHHLGVSSEPDERATRFGEGWLIAACDGLWDVLNPAELPPLLSGSPQDAVRALVTLALDERRSGDNVTVIALHKKPADPAG</sequence>
<dbReference type="Gene3D" id="3.60.40.10">
    <property type="entry name" value="PPM-type phosphatase domain"/>
    <property type="match status" value="1"/>
</dbReference>
<evidence type="ECO:0000313" key="2">
    <source>
        <dbReference type="EMBL" id="MBJ7602776.1"/>
    </source>
</evidence>
<dbReference type="Pfam" id="PF00481">
    <property type="entry name" value="PP2C"/>
    <property type="match status" value="1"/>
</dbReference>
<dbReference type="GO" id="GO:0004722">
    <property type="term" value="F:protein serine/threonine phosphatase activity"/>
    <property type="evidence" value="ECO:0007669"/>
    <property type="project" value="InterPro"/>
</dbReference>
<comment type="caution">
    <text evidence="2">The sequence shown here is derived from an EMBL/GenBank/DDBJ whole genome shotgun (WGS) entry which is preliminary data.</text>
</comment>
<dbReference type="PANTHER" id="PTHR47992">
    <property type="entry name" value="PROTEIN PHOSPHATASE"/>
    <property type="match status" value="1"/>
</dbReference>
<feature type="domain" description="PPM-type phosphatase" evidence="1">
    <location>
        <begin position="42"/>
        <end position="269"/>
    </location>
</feature>
<name>A0A934KG15_9BACT</name>
<proteinExistence type="predicted"/>
<dbReference type="Proteomes" id="UP000620075">
    <property type="component" value="Unassembled WGS sequence"/>
</dbReference>
<dbReference type="PROSITE" id="PS51746">
    <property type="entry name" value="PPM_2"/>
    <property type="match status" value="1"/>
</dbReference>